<feature type="signal peptide" evidence="1">
    <location>
        <begin position="1"/>
        <end position="16"/>
    </location>
</feature>
<evidence type="ECO:0000313" key="3">
    <source>
        <dbReference type="Proteomes" id="UP000026960"/>
    </source>
</evidence>
<keyword evidence="1" id="KW-0732">Signal</keyword>
<keyword evidence="3" id="KW-1185">Reference proteome</keyword>
<accession>A0A0D3HBI4</accession>
<dbReference type="Gramene" id="OBART10G03470.1">
    <property type="protein sequence ID" value="OBART10G03470.1"/>
    <property type="gene ID" value="OBART10G03470"/>
</dbReference>
<proteinExistence type="predicted"/>
<organism evidence="2">
    <name type="scientific">Oryza barthii</name>
    <dbReference type="NCBI Taxonomy" id="65489"/>
    <lineage>
        <taxon>Eukaryota</taxon>
        <taxon>Viridiplantae</taxon>
        <taxon>Streptophyta</taxon>
        <taxon>Embryophyta</taxon>
        <taxon>Tracheophyta</taxon>
        <taxon>Spermatophyta</taxon>
        <taxon>Magnoliopsida</taxon>
        <taxon>Liliopsida</taxon>
        <taxon>Poales</taxon>
        <taxon>Poaceae</taxon>
        <taxon>BOP clade</taxon>
        <taxon>Oryzoideae</taxon>
        <taxon>Oryzeae</taxon>
        <taxon>Oryzinae</taxon>
        <taxon>Oryza</taxon>
    </lineage>
</organism>
<dbReference type="PaxDb" id="65489-OBART10G03470.1"/>
<evidence type="ECO:0000256" key="1">
    <source>
        <dbReference type="SAM" id="SignalP"/>
    </source>
</evidence>
<dbReference type="EnsemblPlants" id="OBART10G03470.1">
    <property type="protein sequence ID" value="OBART10G03470.1"/>
    <property type="gene ID" value="OBART10G03470"/>
</dbReference>
<feature type="chain" id="PRO_5002263675" evidence="1">
    <location>
        <begin position="17"/>
        <end position="76"/>
    </location>
</feature>
<sequence>MEVVAIFLLLVISIDMNENMMNGCYCATSSSSLDHTATSFYDSIINYCSPPSCHLHYQSQDTDHPRMASYDVEAFM</sequence>
<reference evidence="2" key="2">
    <citation type="submission" date="2015-03" db="UniProtKB">
        <authorList>
            <consortium name="EnsemblPlants"/>
        </authorList>
    </citation>
    <scope>IDENTIFICATION</scope>
</reference>
<reference evidence="2" key="1">
    <citation type="journal article" date="2009" name="Rice">
        <title>De Novo Next Generation Sequencing of Plant Genomes.</title>
        <authorList>
            <person name="Rounsley S."/>
            <person name="Marri P.R."/>
            <person name="Yu Y."/>
            <person name="He R."/>
            <person name="Sisneros N."/>
            <person name="Goicoechea J.L."/>
            <person name="Lee S.J."/>
            <person name="Angelova A."/>
            <person name="Kudrna D."/>
            <person name="Luo M."/>
            <person name="Affourtit J."/>
            <person name="Desany B."/>
            <person name="Knight J."/>
            <person name="Niazi F."/>
            <person name="Egholm M."/>
            <person name="Wing R.A."/>
        </authorList>
    </citation>
    <scope>NUCLEOTIDE SEQUENCE [LARGE SCALE GENOMIC DNA]</scope>
    <source>
        <strain evidence="2">cv. IRGC 105608</strain>
    </source>
</reference>
<dbReference type="HOGENOM" id="CLU_189450_0_0_1"/>
<dbReference type="AlphaFoldDB" id="A0A0D3HBI4"/>
<evidence type="ECO:0000313" key="2">
    <source>
        <dbReference type="EnsemblPlants" id="OBART10G03470.1"/>
    </source>
</evidence>
<name>A0A0D3HBI4_9ORYZ</name>
<protein>
    <submittedName>
        <fullName evidence="2">Uncharacterized protein</fullName>
    </submittedName>
</protein>
<dbReference type="Proteomes" id="UP000026960">
    <property type="component" value="Chromosome 10"/>
</dbReference>